<reference evidence="1 2" key="1">
    <citation type="submission" date="2018-05" db="EMBL/GenBank/DDBJ databases">
        <title>Genomic Encyclopedia of Archaeal and Bacterial Type Strains, Phase II (KMG-II): from individual species to whole genera.</title>
        <authorList>
            <person name="Goeker M."/>
        </authorList>
    </citation>
    <scope>NUCLEOTIDE SEQUENCE [LARGE SCALE GENOMIC DNA]</scope>
    <source>
        <strain evidence="1 2">DSM 19975</strain>
    </source>
</reference>
<evidence type="ECO:0000313" key="1">
    <source>
        <dbReference type="EMBL" id="PWK79720.1"/>
    </source>
</evidence>
<proteinExistence type="predicted"/>
<gene>
    <name evidence="1" type="ORF">LX99_00180</name>
</gene>
<keyword evidence="2" id="KW-1185">Reference proteome</keyword>
<dbReference type="EMBL" id="QGHA01000001">
    <property type="protein sequence ID" value="PWK79720.1"/>
    <property type="molecule type" value="Genomic_DNA"/>
</dbReference>
<comment type="caution">
    <text evidence="1">The sequence shown here is derived from an EMBL/GenBank/DDBJ whole genome shotgun (WGS) entry which is preliminary data.</text>
</comment>
<evidence type="ECO:0000313" key="2">
    <source>
        <dbReference type="Proteomes" id="UP000245678"/>
    </source>
</evidence>
<accession>A0A316HI89</accession>
<protein>
    <submittedName>
        <fullName evidence="1">Uncharacterized protein</fullName>
    </submittedName>
</protein>
<sequence>MKLDITKACADSLRAFTQNNYGIKLKSSHAHELVAAYLGYSSRAALLADESYPITKLMDAEIIILNPPILFVDHRLKTLENLPSELPSSELLAEGVYAPIIADEQFSAKIYAGFHEAGISLADGRAFENLRMMGMDPNELDWITNVNIETTESGILMTVIYDYPANAQKPLRHSSVKITLPRLAGDIGYSQPKVIPTFYHGDMTDPDFRLKHRID</sequence>
<dbReference type="AlphaFoldDB" id="A0A316HI89"/>
<organism evidence="1 2">
    <name type="scientific">Mucilaginibacter oryzae</name>
    <dbReference type="NCBI Taxonomy" id="468058"/>
    <lineage>
        <taxon>Bacteria</taxon>
        <taxon>Pseudomonadati</taxon>
        <taxon>Bacteroidota</taxon>
        <taxon>Sphingobacteriia</taxon>
        <taxon>Sphingobacteriales</taxon>
        <taxon>Sphingobacteriaceae</taxon>
        <taxon>Mucilaginibacter</taxon>
    </lineage>
</organism>
<dbReference type="Proteomes" id="UP000245678">
    <property type="component" value="Unassembled WGS sequence"/>
</dbReference>
<name>A0A316HI89_9SPHI</name>
<dbReference type="RefSeq" id="WP_146203035.1">
    <property type="nucleotide sequence ID" value="NZ_QGHA01000001.1"/>
</dbReference>